<evidence type="ECO:0000256" key="10">
    <source>
        <dbReference type="ARBA" id="ARBA00023242"/>
    </source>
</evidence>
<gene>
    <name evidence="13" type="ORF">BSTOLATCC_MIC21955</name>
</gene>
<dbReference type="AlphaFoldDB" id="A0AAU9JCV7"/>
<dbReference type="InterPro" id="IPR002130">
    <property type="entry name" value="Cyclophilin-type_PPIase_dom"/>
</dbReference>
<keyword evidence="8" id="KW-0508">mRNA splicing</keyword>
<dbReference type="GO" id="GO:0006397">
    <property type="term" value="P:mRNA processing"/>
    <property type="evidence" value="ECO:0007669"/>
    <property type="project" value="UniProtKB-KW"/>
</dbReference>
<comment type="similarity">
    <text evidence="3">Belongs to the SYF2 family.</text>
</comment>
<dbReference type="GO" id="GO:0003755">
    <property type="term" value="F:peptidyl-prolyl cis-trans isomerase activity"/>
    <property type="evidence" value="ECO:0007669"/>
    <property type="project" value="UniProtKB-KW"/>
</dbReference>
<protein>
    <recommendedName>
        <fullName evidence="4">peptidylprolyl isomerase</fullName>
        <ecNumber evidence="4">5.2.1.8</ecNumber>
    </recommendedName>
</protein>
<dbReference type="SUPFAM" id="SSF50891">
    <property type="entry name" value="Cyclophilin-like"/>
    <property type="match status" value="1"/>
</dbReference>
<dbReference type="FunFam" id="2.40.100.10:FF:000025">
    <property type="entry name" value="Peptidyl-prolyl cis-trans isomerase CYP19-2"/>
    <property type="match status" value="1"/>
</dbReference>
<keyword evidence="5" id="KW-0507">mRNA processing</keyword>
<comment type="subcellular location">
    <subcellularLocation>
        <location evidence="2">Nucleus</location>
    </subcellularLocation>
</comment>
<feature type="region of interest" description="Disordered" evidence="11">
    <location>
        <begin position="275"/>
        <end position="297"/>
    </location>
</feature>
<dbReference type="Proteomes" id="UP001162131">
    <property type="component" value="Unassembled WGS sequence"/>
</dbReference>
<dbReference type="PROSITE" id="PS50072">
    <property type="entry name" value="CSA_PPIASE_2"/>
    <property type="match status" value="1"/>
</dbReference>
<feature type="region of interest" description="Disordered" evidence="11">
    <location>
        <begin position="219"/>
        <end position="250"/>
    </location>
</feature>
<evidence type="ECO:0000259" key="12">
    <source>
        <dbReference type="PROSITE" id="PS50072"/>
    </source>
</evidence>
<sequence>MKNNSKVFLDITIGKKASGRIVIELFNDTVPFTAENFRALCAGDYGKSKSGVSLTYLDNLFHKIVPGKYCSAGDFIHNTGQGSESIYGGLFPDENFTLTHSQPGMLSMVNKGPNSNGSVFLITFAACPELDHKYVVFGQVVEGLSVLKEIEKIPTEKDGKPKKPVRIFNCGEIEDGREHIKFEEFKDQIQIYRAYLERKAQKKEEHLRLYYEMINRRSDEGKQVNEPTNQINEPEQESSEENEEETDEGQANDKLKALMARLKQARKQNEIAVVEDSNRKNDPNWEKKQKRKEWEEQESQRIQALEDMGITTDKMYLTENISDVNYAAQKKRKRGKRSAYGWDVFNNNALEQGYKRRINKLEFNPEEYKKQMEDPEASNEIKPEKLDMMSEELERETERRKKFSRRRPYYEDMDISFINERNRVYNVKLQRHFKDHAQELKGNLERGTAL</sequence>
<evidence type="ECO:0000313" key="13">
    <source>
        <dbReference type="EMBL" id="CAG9318581.1"/>
    </source>
</evidence>
<dbReference type="PANTHER" id="PTHR11071">
    <property type="entry name" value="PEPTIDYL-PROLYL CIS-TRANS ISOMERASE"/>
    <property type="match status" value="1"/>
</dbReference>
<evidence type="ECO:0000256" key="11">
    <source>
        <dbReference type="SAM" id="MobiDB-lite"/>
    </source>
</evidence>
<dbReference type="GO" id="GO:0006457">
    <property type="term" value="P:protein folding"/>
    <property type="evidence" value="ECO:0007669"/>
    <property type="project" value="TreeGrafter"/>
</dbReference>
<dbReference type="InterPro" id="IPR013260">
    <property type="entry name" value="mRNA_splic_SYF2"/>
</dbReference>
<proteinExistence type="inferred from homology"/>
<evidence type="ECO:0000256" key="3">
    <source>
        <dbReference type="ARBA" id="ARBA00010028"/>
    </source>
</evidence>
<dbReference type="GO" id="GO:0016018">
    <property type="term" value="F:cyclosporin A binding"/>
    <property type="evidence" value="ECO:0007669"/>
    <property type="project" value="TreeGrafter"/>
</dbReference>
<evidence type="ECO:0000256" key="8">
    <source>
        <dbReference type="ARBA" id="ARBA00023187"/>
    </source>
</evidence>
<dbReference type="GO" id="GO:0008380">
    <property type="term" value="P:RNA splicing"/>
    <property type="evidence" value="ECO:0007669"/>
    <property type="project" value="UniProtKB-KW"/>
</dbReference>
<keyword evidence="7" id="KW-0697">Rotamase</keyword>
<comment type="catalytic activity">
    <reaction evidence="1">
        <text>[protein]-peptidylproline (omega=180) = [protein]-peptidylproline (omega=0)</text>
        <dbReference type="Rhea" id="RHEA:16237"/>
        <dbReference type="Rhea" id="RHEA-COMP:10747"/>
        <dbReference type="Rhea" id="RHEA-COMP:10748"/>
        <dbReference type="ChEBI" id="CHEBI:83833"/>
        <dbReference type="ChEBI" id="CHEBI:83834"/>
        <dbReference type="EC" id="5.2.1.8"/>
    </reaction>
</comment>
<dbReference type="GO" id="GO:0005681">
    <property type="term" value="C:spliceosomal complex"/>
    <property type="evidence" value="ECO:0007669"/>
    <property type="project" value="UniProtKB-KW"/>
</dbReference>
<feature type="compositionally biased region" description="Basic and acidic residues" evidence="11">
    <location>
        <begin position="276"/>
        <end position="287"/>
    </location>
</feature>
<dbReference type="PANTHER" id="PTHR11071:SF561">
    <property type="entry name" value="PEPTIDYL-PROLYL CIS-TRANS ISOMERASE D-RELATED"/>
    <property type="match status" value="1"/>
</dbReference>
<evidence type="ECO:0000256" key="2">
    <source>
        <dbReference type="ARBA" id="ARBA00004123"/>
    </source>
</evidence>
<evidence type="ECO:0000256" key="4">
    <source>
        <dbReference type="ARBA" id="ARBA00013194"/>
    </source>
</evidence>
<keyword evidence="6" id="KW-0747">Spliceosome</keyword>
<evidence type="ECO:0000256" key="1">
    <source>
        <dbReference type="ARBA" id="ARBA00000971"/>
    </source>
</evidence>
<feature type="compositionally biased region" description="Acidic residues" evidence="11">
    <location>
        <begin position="234"/>
        <end position="250"/>
    </location>
</feature>
<feature type="domain" description="PPIase cyclophilin-type" evidence="12">
    <location>
        <begin position="8"/>
        <end position="172"/>
    </location>
</feature>
<organism evidence="13 14">
    <name type="scientific">Blepharisma stoltei</name>
    <dbReference type="NCBI Taxonomy" id="1481888"/>
    <lineage>
        <taxon>Eukaryota</taxon>
        <taxon>Sar</taxon>
        <taxon>Alveolata</taxon>
        <taxon>Ciliophora</taxon>
        <taxon>Postciliodesmatophora</taxon>
        <taxon>Heterotrichea</taxon>
        <taxon>Heterotrichida</taxon>
        <taxon>Blepharismidae</taxon>
        <taxon>Blepharisma</taxon>
    </lineage>
</organism>
<dbReference type="Pfam" id="PF00160">
    <property type="entry name" value="Pro_isomerase"/>
    <property type="match status" value="1"/>
</dbReference>
<evidence type="ECO:0000256" key="9">
    <source>
        <dbReference type="ARBA" id="ARBA00023235"/>
    </source>
</evidence>
<name>A0AAU9JCV7_9CILI</name>
<evidence type="ECO:0000256" key="7">
    <source>
        <dbReference type="ARBA" id="ARBA00023110"/>
    </source>
</evidence>
<keyword evidence="14" id="KW-1185">Reference proteome</keyword>
<dbReference type="EC" id="5.2.1.8" evidence="4"/>
<dbReference type="GO" id="GO:0005737">
    <property type="term" value="C:cytoplasm"/>
    <property type="evidence" value="ECO:0007669"/>
    <property type="project" value="TreeGrafter"/>
</dbReference>
<evidence type="ECO:0000256" key="6">
    <source>
        <dbReference type="ARBA" id="ARBA00022728"/>
    </source>
</evidence>
<comment type="caution">
    <text evidence="13">The sequence shown here is derived from an EMBL/GenBank/DDBJ whole genome shotgun (WGS) entry which is preliminary data.</text>
</comment>
<evidence type="ECO:0000313" key="14">
    <source>
        <dbReference type="Proteomes" id="UP001162131"/>
    </source>
</evidence>
<accession>A0AAU9JCV7</accession>
<dbReference type="EMBL" id="CAJZBQ010000021">
    <property type="protein sequence ID" value="CAG9318581.1"/>
    <property type="molecule type" value="Genomic_DNA"/>
</dbReference>
<dbReference type="Pfam" id="PF08231">
    <property type="entry name" value="SYF2"/>
    <property type="match status" value="1"/>
</dbReference>
<dbReference type="PRINTS" id="PR00153">
    <property type="entry name" value="CSAPPISMRASE"/>
</dbReference>
<reference evidence="13" key="1">
    <citation type="submission" date="2021-09" db="EMBL/GenBank/DDBJ databases">
        <authorList>
            <consortium name="AG Swart"/>
            <person name="Singh M."/>
            <person name="Singh A."/>
            <person name="Seah K."/>
            <person name="Emmerich C."/>
        </authorList>
    </citation>
    <scope>NUCLEOTIDE SEQUENCE</scope>
    <source>
        <strain evidence="13">ATCC30299</strain>
    </source>
</reference>
<keyword evidence="10" id="KW-0539">Nucleus</keyword>
<evidence type="ECO:0000256" key="5">
    <source>
        <dbReference type="ARBA" id="ARBA00022664"/>
    </source>
</evidence>
<dbReference type="InterPro" id="IPR029000">
    <property type="entry name" value="Cyclophilin-like_dom_sf"/>
</dbReference>
<keyword evidence="9" id="KW-0413">Isomerase</keyword>
<dbReference type="Gene3D" id="2.40.100.10">
    <property type="entry name" value="Cyclophilin-like"/>
    <property type="match status" value="1"/>
</dbReference>